<dbReference type="SUPFAM" id="SSF49879">
    <property type="entry name" value="SMAD/FHA domain"/>
    <property type="match status" value="1"/>
</dbReference>
<feature type="compositionally biased region" description="Low complexity" evidence="12">
    <location>
        <begin position="517"/>
        <end position="531"/>
    </location>
</feature>
<feature type="domain" description="FHA" evidence="14">
    <location>
        <begin position="167"/>
        <end position="215"/>
    </location>
</feature>
<evidence type="ECO:0000256" key="5">
    <source>
        <dbReference type="ARBA" id="ARBA00022553"/>
    </source>
</evidence>
<name>A0A545AYB3_9ACTN</name>
<feature type="compositionally biased region" description="Gly residues" evidence="12">
    <location>
        <begin position="52"/>
        <end position="69"/>
    </location>
</feature>
<dbReference type="InterPro" id="IPR011527">
    <property type="entry name" value="ABC1_TM_dom"/>
</dbReference>
<accession>A0A545AYB3</accession>
<evidence type="ECO:0000256" key="4">
    <source>
        <dbReference type="ARBA" id="ARBA00022519"/>
    </source>
</evidence>
<keyword evidence="6 13" id="KW-0812">Transmembrane</keyword>
<dbReference type="InterPro" id="IPR039421">
    <property type="entry name" value="Type_1_exporter"/>
</dbReference>
<dbReference type="InterPro" id="IPR008984">
    <property type="entry name" value="SMAD_FHA_dom_sf"/>
</dbReference>
<dbReference type="InterPro" id="IPR003593">
    <property type="entry name" value="AAA+_ATPase"/>
</dbReference>
<dbReference type="InterPro" id="IPR000253">
    <property type="entry name" value="FHA_dom"/>
</dbReference>
<proteinExistence type="inferred from homology"/>
<evidence type="ECO:0000256" key="10">
    <source>
        <dbReference type="ARBA" id="ARBA00023136"/>
    </source>
</evidence>
<evidence type="ECO:0000256" key="7">
    <source>
        <dbReference type="ARBA" id="ARBA00022741"/>
    </source>
</evidence>
<feature type="compositionally biased region" description="Low complexity" evidence="12">
    <location>
        <begin position="8"/>
        <end position="34"/>
    </location>
</feature>
<evidence type="ECO:0000313" key="19">
    <source>
        <dbReference type="Proteomes" id="UP000317982"/>
    </source>
</evidence>
<feature type="region of interest" description="Disordered" evidence="12">
    <location>
        <begin position="245"/>
        <end position="358"/>
    </location>
</feature>
<dbReference type="PROSITE" id="PS50042">
    <property type="entry name" value="CNMP_BINDING_3"/>
    <property type="match status" value="1"/>
</dbReference>
<dbReference type="PANTHER" id="PTHR43394:SF1">
    <property type="entry name" value="ATP-BINDING CASSETTE SUB-FAMILY B MEMBER 10, MITOCHONDRIAL"/>
    <property type="match status" value="1"/>
</dbReference>
<dbReference type="PROSITE" id="PS50006">
    <property type="entry name" value="FHA_DOMAIN"/>
    <property type="match status" value="1"/>
</dbReference>
<dbReference type="Gene3D" id="1.20.1560.10">
    <property type="entry name" value="ABC transporter type 1, transmembrane domain"/>
    <property type="match status" value="1"/>
</dbReference>
<dbReference type="PROSITE" id="PS50893">
    <property type="entry name" value="ABC_TRANSPORTER_2"/>
    <property type="match status" value="1"/>
</dbReference>
<feature type="transmembrane region" description="Helical" evidence="13">
    <location>
        <begin position="946"/>
        <end position="975"/>
    </location>
</feature>
<evidence type="ECO:0000259" key="16">
    <source>
        <dbReference type="PROSITE" id="PS50893"/>
    </source>
</evidence>
<keyword evidence="5" id="KW-0597">Phosphoprotein</keyword>
<dbReference type="InterPro" id="IPR027417">
    <property type="entry name" value="P-loop_NTPase"/>
</dbReference>
<dbReference type="InterPro" id="IPR036640">
    <property type="entry name" value="ABC1_TM_sf"/>
</dbReference>
<dbReference type="InterPro" id="IPR017871">
    <property type="entry name" value="ABC_transporter-like_CS"/>
</dbReference>
<organism evidence="18 19">
    <name type="scientific">Cryptosporangium phraense</name>
    <dbReference type="NCBI Taxonomy" id="2593070"/>
    <lineage>
        <taxon>Bacteria</taxon>
        <taxon>Bacillati</taxon>
        <taxon>Actinomycetota</taxon>
        <taxon>Actinomycetes</taxon>
        <taxon>Cryptosporangiales</taxon>
        <taxon>Cryptosporangiaceae</taxon>
        <taxon>Cryptosporangium</taxon>
    </lineage>
</organism>
<comment type="caution">
    <text evidence="18">The sequence shown here is derived from an EMBL/GenBank/DDBJ whole genome shotgun (WGS) entry which is preliminary data.</text>
</comment>
<dbReference type="GO" id="GO:0005524">
    <property type="term" value="F:ATP binding"/>
    <property type="evidence" value="ECO:0007669"/>
    <property type="project" value="UniProtKB-KW"/>
</dbReference>
<keyword evidence="9 13" id="KW-1133">Transmembrane helix</keyword>
<dbReference type="Gene3D" id="2.60.200.20">
    <property type="match status" value="1"/>
</dbReference>
<reference evidence="18 19" key="1">
    <citation type="submission" date="2019-07" db="EMBL/GenBank/DDBJ databases">
        <title>Cryptosporangium phraense sp. nov., isolated from plant litter.</title>
        <authorList>
            <person name="Suriyachadkun C."/>
        </authorList>
    </citation>
    <scope>NUCLEOTIDE SEQUENCE [LARGE SCALE GENOMIC DNA]</scope>
    <source>
        <strain evidence="18 19">A-T 5661</strain>
    </source>
</reference>
<dbReference type="CDD" id="cd07346">
    <property type="entry name" value="ABC_6TM_exporters"/>
    <property type="match status" value="1"/>
</dbReference>
<dbReference type="PROSITE" id="PS00211">
    <property type="entry name" value="ABC_TRANSPORTER_1"/>
    <property type="match status" value="1"/>
</dbReference>
<dbReference type="SUPFAM" id="SSF51206">
    <property type="entry name" value="cAMP-binding domain-like"/>
    <property type="match status" value="1"/>
</dbReference>
<comment type="subcellular location">
    <subcellularLocation>
        <location evidence="1">Cell inner membrane</location>
        <topology evidence="1">Multi-pass membrane protein</topology>
    </subcellularLocation>
</comment>
<dbReference type="InterPro" id="IPR018490">
    <property type="entry name" value="cNMP-bd_dom_sf"/>
</dbReference>
<feature type="region of interest" description="Disordered" evidence="12">
    <location>
        <begin position="405"/>
        <end position="463"/>
    </location>
</feature>
<dbReference type="PROSITE" id="PS50929">
    <property type="entry name" value="ABC_TM1F"/>
    <property type="match status" value="1"/>
</dbReference>
<feature type="domain" description="ABC transporter" evidence="16">
    <location>
        <begin position="1137"/>
        <end position="1371"/>
    </location>
</feature>
<dbReference type="CDD" id="cd00038">
    <property type="entry name" value="CAP_ED"/>
    <property type="match status" value="1"/>
</dbReference>
<dbReference type="InParanoid" id="A0A545AYB3"/>
<feature type="transmembrane region" description="Helical" evidence="13">
    <location>
        <begin position="822"/>
        <end position="844"/>
    </location>
</feature>
<dbReference type="EMBL" id="VIRS01000002">
    <property type="protein sequence ID" value="TQS46293.1"/>
    <property type="molecule type" value="Genomic_DNA"/>
</dbReference>
<dbReference type="Gene3D" id="3.40.50.300">
    <property type="entry name" value="P-loop containing nucleotide triphosphate hydrolases"/>
    <property type="match status" value="1"/>
</dbReference>
<dbReference type="InterPro" id="IPR000595">
    <property type="entry name" value="cNMP-bd_dom"/>
</dbReference>
<keyword evidence="7" id="KW-0547">Nucleotide-binding</keyword>
<evidence type="ECO:0000259" key="17">
    <source>
        <dbReference type="PROSITE" id="PS50929"/>
    </source>
</evidence>
<keyword evidence="19" id="KW-1185">Reference proteome</keyword>
<feature type="domain" description="ABC transmembrane type-1" evidence="17">
    <location>
        <begin position="822"/>
        <end position="1103"/>
    </location>
</feature>
<evidence type="ECO:0000259" key="15">
    <source>
        <dbReference type="PROSITE" id="PS50042"/>
    </source>
</evidence>
<feature type="domain" description="Cyclic nucleotide-binding" evidence="15">
    <location>
        <begin position="1433"/>
        <end position="1477"/>
    </location>
</feature>
<dbReference type="SMART" id="SM00382">
    <property type="entry name" value="AAA"/>
    <property type="match status" value="1"/>
</dbReference>
<keyword evidence="4" id="KW-0997">Cell inner membrane</keyword>
<feature type="compositionally biased region" description="Low complexity" evidence="12">
    <location>
        <begin position="441"/>
        <end position="463"/>
    </location>
</feature>
<feature type="compositionally biased region" description="Gly residues" evidence="12">
    <location>
        <begin position="301"/>
        <end position="318"/>
    </location>
</feature>
<feature type="compositionally biased region" description="Basic and acidic residues" evidence="12">
    <location>
        <begin position="105"/>
        <end position="121"/>
    </location>
</feature>
<keyword evidence="10 13" id="KW-0472">Membrane</keyword>
<dbReference type="Pfam" id="PF00664">
    <property type="entry name" value="ABC_membrane"/>
    <property type="match status" value="1"/>
</dbReference>
<dbReference type="SUPFAM" id="SSF52540">
    <property type="entry name" value="P-loop containing nucleoside triphosphate hydrolases"/>
    <property type="match status" value="1"/>
</dbReference>
<feature type="compositionally biased region" description="Gly residues" evidence="12">
    <location>
        <begin position="335"/>
        <end position="354"/>
    </location>
</feature>
<sequence length="1538" mass="157264">MRPDGRAVRAVQPARAARPGPVRAGCAGRVGPAGQRRRAGRAERRDRRAGHRAGGPGQGAGSAGAGGAGGERRSVGGRYRARHGIVDGRGGCTDGPRGGAGTATRPDRRPDRGDRCAREVRTQGQRRLRRAVSRGRAAVGWVSRLAQLVEVREPGLAPRSAVIEGVVEVGRDASGILLSDPETSRRHAALTSVEDFLTVRDLGSTNGTTVNGTPIQAETLLNPGDVVGMGDVRIAVLGAQVSGGLPDSAGGPTADLPAADGRGGALGSARVAGPAGPAGAQAGAPAGAPLGGQAGAPAGAPPGGQAGGQQGAGDGGAPAGRAAVPVTPPQRPAAGGAGPAGGPGGVRPGGGAAGVGPAAGAAAVGSAHVGSAQPGAAQAGAARAGSAQVGSAQVGSAQVGSAQAGSAYAERGHGGSAQAGHAQVAAPPYGGQPQPAPPHGHPQSAPPYGGQPQGGPAQFGSAPVVGSAAVSAPAVGAPAGGGAPAPGAPAPGAPVPAGAPAGAPPVGVPVAGRAVVGAPPAQGGARAAGPIRPGPNGPGPNRPGPGGPGPDGARVGVPQGFGGAAAEGQAFQTGNPFPLRPALDQMVAKETDAAVLRYRPGSAGEAAATAYATAVKRARKRLAGLGSEPWGVKPQICLVDPFPDPDDPGMVLTSGTVVDAARGEIWVVVTAENPPEPPERPLALFFGAALPAANDVELLIEGYGLHLCGVPSADTYLADIDEERGLPPLVRAEGELRTLMALSFVRFLLDRGSEADLWKVFTTARPGATDSVVQEVYGLGLSGLEEQWQRSLEVEDEPIRITAFLKLALRYLRPHVRREIEIGIYLLAQLGFVAIFPFAFSRLINELTRGNADLKFIGTLVGILAGTFVISLLAELRRNYVSAYVSASIVRELRTQMFSGLQTLSARWYSGRKQGDILSRLLSDVGQLEQGLSNTVRDGTFQVASLLVAAGTLLGLSWILGVIVLIGAPIVGFIYRRMDGGALKRSKAVQENMGALVSVAAESYQAHPVVSAFGLEDEERRKFKRQSDRVFKRQLSLQLFSGLFDLSVDAVVTTLRLVMLVVGSYLVINDRLSLGNFAAAVALVSGVVGPVTALTGIGQLIQTATGALSRVNEILLAKPDIDDHPQATPLPPVRREIRLADVGFSYDGDRPTLRGINVTIQAGTKVAFVGPTGAGKSSTLQLMMRFYDPDQGAVLFDGRDIRGATLASLRGQLGVVFQETFLFDGTLRDNIGLGRLGAAPEDIEKAARAAQLHEYIMTLPRGYDTPVGERGVRLSGGQRQRLAIARALLRDPAVLLLDEATSALDPRTERLVAETLDQVAGGRTLIAVTHRLTSIVDYDQIYVLESGQVVEQGRHDDLVALGGIYADLWAEQNGLPRPADISGQMVDPTRALAQVPIFAGLDAAGLGVAAQALREIRLERGDTLPARSGQLAVVVSGSGRVFAPDPAGRPVPVAELGPGQVFGLGALLGDDTAAQLVADRRMELGILSEQALYHLATQLPSVAAALTARRTPSAPLGGERLSSIRMLPPELRRLPPAS</sequence>
<evidence type="ECO:0000259" key="14">
    <source>
        <dbReference type="PROSITE" id="PS50006"/>
    </source>
</evidence>
<evidence type="ECO:0000256" key="12">
    <source>
        <dbReference type="SAM" id="MobiDB-lite"/>
    </source>
</evidence>
<keyword evidence="8 18" id="KW-0067">ATP-binding</keyword>
<feature type="compositionally biased region" description="Low complexity" evidence="12">
    <location>
        <begin position="416"/>
        <end position="433"/>
    </location>
</feature>
<evidence type="ECO:0000256" key="8">
    <source>
        <dbReference type="ARBA" id="ARBA00022840"/>
    </source>
</evidence>
<evidence type="ECO:0000256" key="2">
    <source>
        <dbReference type="ARBA" id="ARBA00022448"/>
    </source>
</evidence>
<feature type="compositionally biased region" description="Pro residues" evidence="12">
    <location>
        <begin position="532"/>
        <end position="548"/>
    </location>
</feature>
<dbReference type="CDD" id="cd00060">
    <property type="entry name" value="FHA"/>
    <property type="match status" value="1"/>
</dbReference>
<evidence type="ECO:0000256" key="13">
    <source>
        <dbReference type="SAM" id="Phobius"/>
    </source>
</evidence>
<protein>
    <submittedName>
        <fullName evidence="18">ATP-binding cassette domain-containing protein</fullName>
    </submittedName>
</protein>
<keyword evidence="2" id="KW-0813">Transport</keyword>
<evidence type="ECO:0000256" key="11">
    <source>
        <dbReference type="ARBA" id="ARBA00023455"/>
    </source>
</evidence>
<feature type="compositionally biased region" description="Low complexity" evidence="12">
    <location>
        <begin position="272"/>
        <end position="288"/>
    </location>
</feature>
<feature type="transmembrane region" description="Helical" evidence="13">
    <location>
        <begin position="1074"/>
        <end position="1101"/>
    </location>
</feature>
<comment type="similarity">
    <text evidence="11">Belongs to the ABC transporter superfamily. Siderophore-Fe(3+) uptake transporter (SIUT) (TC 3.A.1.21) family.</text>
</comment>
<dbReference type="Proteomes" id="UP000317982">
    <property type="component" value="Unassembled WGS sequence"/>
</dbReference>
<gene>
    <name evidence="18" type="ORF">FL583_02550</name>
</gene>
<evidence type="ECO:0000256" key="1">
    <source>
        <dbReference type="ARBA" id="ARBA00004429"/>
    </source>
</evidence>
<dbReference type="Pfam" id="PF00498">
    <property type="entry name" value="FHA"/>
    <property type="match status" value="1"/>
</dbReference>
<evidence type="ECO:0000256" key="6">
    <source>
        <dbReference type="ARBA" id="ARBA00022692"/>
    </source>
</evidence>
<dbReference type="Pfam" id="PF00027">
    <property type="entry name" value="cNMP_binding"/>
    <property type="match status" value="1"/>
</dbReference>
<dbReference type="InterPro" id="IPR003439">
    <property type="entry name" value="ABC_transporter-like_ATP-bd"/>
</dbReference>
<feature type="region of interest" description="Disordered" evidence="12">
    <location>
        <begin position="1"/>
        <end position="122"/>
    </location>
</feature>
<dbReference type="OrthoDB" id="5166381at2"/>
<dbReference type="GO" id="GO:0015421">
    <property type="term" value="F:ABC-type oligopeptide transporter activity"/>
    <property type="evidence" value="ECO:0007669"/>
    <property type="project" value="TreeGrafter"/>
</dbReference>
<dbReference type="FunFam" id="3.40.50.300:FF:000221">
    <property type="entry name" value="Multidrug ABC transporter ATP-binding protein"/>
    <property type="match status" value="1"/>
</dbReference>
<feature type="compositionally biased region" description="Gly residues" evidence="12">
    <location>
        <begin position="87"/>
        <end position="101"/>
    </location>
</feature>
<evidence type="ECO:0000313" key="18">
    <source>
        <dbReference type="EMBL" id="TQS46293.1"/>
    </source>
</evidence>
<evidence type="ECO:0000256" key="3">
    <source>
        <dbReference type="ARBA" id="ARBA00022475"/>
    </source>
</evidence>
<feature type="region of interest" description="Disordered" evidence="12">
    <location>
        <begin position="517"/>
        <end position="577"/>
    </location>
</feature>
<dbReference type="GO" id="GO:0005886">
    <property type="term" value="C:plasma membrane"/>
    <property type="evidence" value="ECO:0007669"/>
    <property type="project" value="UniProtKB-SubCell"/>
</dbReference>
<dbReference type="PANTHER" id="PTHR43394">
    <property type="entry name" value="ATP-DEPENDENT PERMEASE MDL1, MITOCHONDRIAL"/>
    <property type="match status" value="1"/>
</dbReference>
<dbReference type="SMART" id="SM00240">
    <property type="entry name" value="FHA"/>
    <property type="match status" value="1"/>
</dbReference>
<keyword evidence="3" id="KW-1003">Cell membrane</keyword>
<dbReference type="Gene3D" id="2.60.120.10">
    <property type="entry name" value="Jelly Rolls"/>
    <property type="match status" value="1"/>
</dbReference>
<dbReference type="GO" id="GO:0016887">
    <property type="term" value="F:ATP hydrolysis activity"/>
    <property type="evidence" value="ECO:0007669"/>
    <property type="project" value="InterPro"/>
</dbReference>
<feature type="transmembrane region" description="Helical" evidence="13">
    <location>
        <begin position="856"/>
        <end position="874"/>
    </location>
</feature>
<evidence type="ECO:0000256" key="9">
    <source>
        <dbReference type="ARBA" id="ARBA00022989"/>
    </source>
</evidence>
<dbReference type="SUPFAM" id="SSF90123">
    <property type="entry name" value="ABC transporter transmembrane region"/>
    <property type="match status" value="1"/>
</dbReference>
<dbReference type="Pfam" id="PF00005">
    <property type="entry name" value="ABC_tran"/>
    <property type="match status" value="1"/>
</dbReference>
<dbReference type="InterPro" id="IPR014710">
    <property type="entry name" value="RmlC-like_jellyroll"/>
</dbReference>